<dbReference type="GO" id="GO:0003729">
    <property type="term" value="F:mRNA binding"/>
    <property type="evidence" value="ECO:0007669"/>
    <property type="project" value="TreeGrafter"/>
</dbReference>
<feature type="region of interest" description="Disordered" evidence="1">
    <location>
        <begin position="568"/>
        <end position="607"/>
    </location>
</feature>
<feature type="domain" description="YTH" evidence="2">
    <location>
        <begin position="525"/>
        <end position="702"/>
    </location>
</feature>
<feature type="compositionally biased region" description="Low complexity" evidence="1">
    <location>
        <begin position="209"/>
        <end position="224"/>
    </location>
</feature>
<dbReference type="CDD" id="cd21134">
    <property type="entry name" value="YTH"/>
    <property type="match status" value="1"/>
</dbReference>
<name>A0A158QE40_HYMDI</name>
<dbReference type="WBParaSite" id="HDID_0000683801-mRNA-1">
    <property type="protein sequence ID" value="HDID_0000683801-mRNA-1"/>
    <property type="gene ID" value="HDID_0000683801"/>
</dbReference>
<dbReference type="Gene3D" id="3.10.590.10">
    <property type="entry name" value="ph1033 like domains"/>
    <property type="match status" value="1"/>
</dbReference>
<dbReference type="AlphaFoldDB" id="A0A158QE40"/>
<dbReference type="GO" id="GO:0061157">
    <property type="term" value="P:mRNA destabilization"/>
    <property type="evidence" value="ECO:0007669"/>
    <property type="project" value="TreeGrafter"/>
</dbReference>
<feature type="compositionally biased region" description="Gly residues" evidence="1">
    <location>
        <begin position="464"/>
        <end position="480"/>
    </location>
</feature>
<dbReference type="STRING" id="6216.A0A158QE40"/>
<dbReference type="OrthoDB" id="306690at2759"/>
<reference evidence="3 4" key="2">
    <citation type="submission" date="2018-11" db="EMBL/GenBank/DDBJ databases">
        <authorList>
            <consortium name="Pathogen Informatics"/>
        </authorList>
    </citation>
    <scope>NUCLEOTIDE SEQUENCE [LARGE SCALE GENOMIC DNA]</scope>
</reference>
<feature type="compositionally biased region" description="Low complexity" evidence="1">
    <location>
        <begin position="438"/>
        <end position="452"/>
    </location>
</feature>
<reference evidence="5" key="1">
    <citation type="submission" date="2016-04" db="UniProtKB">
        <authorList>
            <consortium name="WormBaseParasite"/>
        </authorList>
    </citation>
    <scope>IDENTIFICATION</scope>
</reference>
<feature type="compositionally biased region" description="Polar residues" evidence="1">
    <location>
        <begin position="576"/>
        <end position="607"/>
    </location>
</feature>
<protein>
    <submittedName>
        <fullName evidence="5">YTH domain-containing protein</fullName>
    </submittedName>
</protein>
<evidence type="ECO:0000259" key="2">
    <source>
        <dbReference type="PROSITE" id="PS50882"/>
    </source>
</evidence>
<dbReference type="GO" id="GO:0005737">
    <property type="term" value="C:cytoplasm"/>
    <property type="evidence" value="ECO:0007669"/>
    <property type="project" value="TreeGrafter"/>
</dbReference>
<evidence type="ECO:0000313" key="3">
    <source>
        <dbReference type="EMBL" id="VDL59154.1"/>
    </source>
</evidence>
<accession>A0A158QE40</accession>
<feature type="region of interest" description="Disordered" evidence="1">
    <location>
        <begin position="438"/>
        <end position="489"/>
    </location>
</feature>
<feature type="compositionally biased region" description="Low complexity" evidence="1">
    <location>
        <begin position="237"/>
        <end position="264"/>
    </location>
</feature>
<feature type="region of interest" description="Disordered" evidence="1">
    <location>
        <begin position="368"/>
        <end position="391"/>
    </location>
</feature>
<sequence>MMSSIPYDASAVAAGTVNPANQNNVIPLNLAAGVNPGTAPAYMRSSLTPQQQAQISVSPDASLMYQYVSPPLSSSSSPYATTSRDRITQQPVAATALTNPFLDYAAATGQLSYYCPQYLQYSLPTAADATYQQQAQAQAQPVQALDPSILGAYQLSSPPPQPLMPGQPSEGTTLIPQLLANVNTPTTPAVNTCSSRSTPAGAPGCLSAGVSSSQTGGNGNNSQQQRKRRLSSPLVLQQQHAQQSSRQQQDQQQQVGGEAVPTAVSTAASAPPVYGAGGISDASLPPASSQGRFVDMEGGINGSNGGYYPSGLLTSDQQRQQLQQFYAAAAAVANCYPLDLQQFYATAPRIAPADPYWTAAMASRHPLTWYPSSRGHPTPPPQTGRDDVQQQQQECYYSDLAATLHNMRLSGSGQGSGVSSERGTYSPIQYAGGWAYPTASPSSHTSSSPFPTLCGPSVQQQQHHGGGGGRYGGGRQGGQQGHHPSSSAAMVTATALAAAAAAASRLNQQAEINPKELDSSLFLRTRYFVIKSNSTRHVMLSIQHGVWCSTLAGNDCLNRAYLSMQQPPPPKISAALPSSTSQNASEQSTEGSDSATNEGSNSPSQTLPERGRVLLFFSVNTSGCFCGVAEMTSPVDKAKQLDIWQDSRWRGAFSVRWIYAKNVPNRLLRHIQVESAENRAVTHLRDTNEILPASKGEEMLQIIHNNYTSLHSHFLLTICAFSRQQPSAVKFEDDTGLLNENSIVTPLYLLVCHSSIHPLPPLSLEVFAFLIPYLSVVSYSPSQSRFFQLLPLGFFFVF</sequence>
<organism evidence="5">
    <name type="scientific">Hymenolepis diminuta</name>
    <name type="common">Rat tapeworm</name>
    <dbReference type="NCBI Taxonomy" id="6216"/>
    <lineage>
        <taxon>Eukaryota</taxon>
        <taxon>Metazoa</taxon>
        <taxon>Spiralia</taxon>
        <taxon>Lophotrochozoa</taxon>
        <taxon>Platyhelminthes</taxon>
        <taxon>Cestoda</taxon>
        <taxon>Eucestoda</taxon>
        <taxon>Cyclophyllidea</taxon>
        <taxon>Hymenolepididae</taxon>
        <taxon>Hymenolepis</taxon>
    </lineage>
</organism>
<dbReference type="InterPro" id="IPR007275">
    <property type="entry name" value="YTH_domain"/>
</dbReference>
<dbReference type="EMBL" id="UYSG01010881">
    <property type="protein sequence ID" value="VDL59154.1"/>
    <property type="molecule type" value="Genomic_DNA"/>
</dbReference>
<feature type="region of interest" description="Disordered" evidence="1">
    <location>
        <begin position="189"/>
        <end position="264"/>
    </location>
</feature>
<dbReference type="InterPro" id="IPR045168">
    <property type="entry name" value="YTH_prot"/>
</dbReference>
<evidence type="ECO:0000313" key="4">
    <source>
        <dbReference type="Proteomes" id="UP000274504"/>
    </source>
</evidence>
<feature type="region of interest" description="Disordered" evidence="1">
    <location>
        <begin position="151"/>
        <end position="172"/>
    </location>
</feature>
<dbReference type="PROSITE" id="PS50882">
    <property type="entry name" value="YTH"/>
    <property type="match status" value="1"/>
</dbReference>
<evidence type="ECO:0000313" key="5">
    <source>
        <dbReference type="WBParaSite" id="HDID_0000683801-mRNA-1"/>
    </source>
</evidence>
<proteinExistence type="predicted"/>
<dbReference type="PANTHER" id="PTHR12357:SF89">
    <property type="entry name" value="YTH DOMAIN-CONTAINING FAMILY PROTEIN"/>
    <property type="match status" value="1"/>
</dbReference>
<dbReference type="Proteomes" id="UP000274504">
    <property type="component" value="Unassembled WGS sequence"/>
</dbReference>
<evidence type="ECO:0000256" key="1">
    <source>
        <dbReference type="SAM" id="MobiDB-lite"/>
    </source>
</evidence>
<gene>
    <name evidence="3" type="ORF">HDID_LOCUS6836</name>
</gene>
<dbReference type="Pfam" id="PF04146">
    <property type="entry name" value="YTH"/>
    <property type="match status" value="2"/>
</dbReference>
<dbReference type="PANTHER" id="PTHR12357">
    <property type="entry name" value="YTH YT521-B HOMOLOGY DOMAIN-CONTAINING"/>
    <property type="match status" value="1"/>
</dbReference>